<dbReference type="AlphaFoldDB" id="A0A7M7K3F1"/>
<proteinExistence type="predicted"/>
<dbReference type="KEGG" id="vde:111250300"/>
<feature type="signal peptide" evidence="2">
    <location>
        <begin position="1"/>
        <end position="25"/>
    </location>
</feature>
<evidence type="ECO:0000256" key="1">
    <source>
        <dbReference type="SAM" id="MobiDB-lite"/>
    </source>
</evidence>
<dbReference type="GeneID" id="111250300"/>
<feature type="compositionally biased region" description="Polar residues" evidence="1">
    <location>
        <begin position="92"/>
        <end position="109"/>
    </location>
</feature>
<reference evidence="3" key="1">
    <citation type="submission" date="2021-01" db="UniProtKB">
        <authorList>
            <consortium name="EnsemblMetazoa"/>
        </authorList>
    </citation>
    <scope>IDENTIFICATION</scope>
</reference>
<evidence type="ECO:0000256" key="2">
    <source>
        <dbReference type="SAM" id="SignalP"/>
    </source>
</evidence>
<keyword evidence="4" id="KW-1185">Reference proteome</keyword>
<dbReference type="OMA" id="KYQYVAE"/>
<name>A0A7M7K3F1_VARDE</name>
<dbReference type="EnsemblMetazoa" id="XM_022805316">
    <property type="protein sequence ID" value="XP_022661051"/>
    <property type="gene ID" value="LOC111250300"/>
</dbReference>
<feature type="chain" id="PRO_5029775932" evidence="2">
    <location>
        <begin position="26"/>
        <end position="583"/>
    </location>
</feature>
<dbReference type="InParanoid" id="A0A7M7K3F1"/>
<accession>A0A7M7K3F1</accession>
<feature type="compositionally biased region" description="Low complexity" evidence="1">
    <location>
        <begin position="60"/>
        <end position="75"/>
    </location>
</feature>
<organism evidence="3 4">
    <name type="scientific">Varroa destructor</name>
    <name type="common">Honeybee mite</name>
    <dbReference type="NCBI Taxonomy" id="109461"/>
    <lineage>
        <taxon>Eukaryota</taxon>
        <taxon>Metazoa</taxon>
        <taxon>Ecdysozoa</taxon>
        <taxon>Arthropoda</taxon>
        <taxon>Chelicerata</taxon>
        <taxon>Arachnida</taxon>
        <taxon>Acari</taxon>
        <taxon>Parasitiformes</taxon>
        <taxon>Mesostigmata</taxon>
        <taxon>Gamasina</taxon>
        <taxon>Dermanyssoidea</taxon>
        <taxon>Varroidae</taxon>
        <taxon>Varroa</taxon>
    </lineage>
</organism>
<dbReference type="RefSeq" id="XP_022661051.1">
    <property type="nucleotide sequence ID" value="XM_022805316.1"/>
</dbReference>
<feature type="region of interest" description="Disordered" evidence="1">
    <location>
        <begin position="37"/>
        <end position="110"/>
    </location>
</feature>
<dbReference type="Proteomes" id="UP000594260">
    <property type="component" value="Unplaced"/>
</dbReference>
<evidence type="ECO:0000313" key="3">
    <source>
        <dbReference type="EnsemblMetazoa" id="XP_022661051"/>
    </source>
</evidence>
<sequence>MKSYSSVLLHLVLMVCSIWYLPSEAYEYNIQITHGPPAPNGDSPYDTQARSSVHVRGPQSQTSATASVATSEATAPEFKDEQAYASEGYHGYSTTDKNSAPQYAVSQPDSKYRYTVEGQNEEPQTEIRYVNQEEAAKYHGYQSGPEQEQSIKYVPTDEAHKYQQPTPAAYQHVAPQRKYQGYRQEFEAQKYQTYQPVPQAEKYQSYPPSSVTEKYQTYEAPQSNKYQTYQTAPQAYQAVQAQPEKYQSYETQPNAEKYRGYPQSAIQKYPTSADAEQKIQYVTPDQQTQYAPAQQEEQQVQYVPQFETQTGHSQAGPAAPAKHRYGQAGAYEKQSTGYAQPGAYHYAAPEAKYQTAAGAAAKFNYPASANVQYVTQPQYAKAPAHVAEKYTSSPYTVPGQKVKFEFSAATSYVQNGEYLKSPKAHGVAQSASVTQPVAHKYVPSAHPDLAQVAAHGASAYGHAYAGNAAPGFASEGYPHPDYAHPAPAPAGQAAVHAVYAEPQVHAVPSTALQAYHVPHPAGPHVTAQAAPVHKTTSQHSFPEHLARGIARNSPSLTAHDHKVYNFYDEKKSAAKKSSKKKSS</sequence>
<evidence type="ECO:0000313" key="4">
    <source>
        <dbReference type="Proteomes" id="UP000594260"/>
    </source>
</evidence>
<protein>
    <submittedName>
        <fullName evidence="3">Uncharacterized protein</fullName>
    </submittedName>
</protein>
<keyword evidence="2" id="KW-0732">Signal</keyword>